<dbReference type="Gene3D" id="3.30.70.100">
    <property type="match status" value="1"/>
</dbReference>
<comment type="caution">
    <text evidence="2">The sequence shown here is derived from an EMBL/GenBank/DDBJ whole genome shotgun (WGS) entry which is preliminary data.</text>
</comment>
<dbReference type="PANTHER" id="PTHR33336:SF3">
    <property type="entry name" value="ABM DOMAIN-CONTAINING PROTEIN"/>
    <property type="match status" value="1"/>
</dbReference>
<keyword evidence="2" id="KW-0560">Oxidoreductase</keyword>
<dbReference type="Pfam" id="PF03992">
    <property type="entry name" value="ABM"/>
    <property type="match status" value="1"/>
</dbReference>
<dbReference type="RefSeq" id="WP_133827548.1">
    <property type="nucleotide sequence ID" value="NZ_BAABHR010000022.1"/>
</dbReference>
<dbReference type="PROSITE" id="PS51725">
    <property type="entry name" value="ABM"/>
    <property type="match status" value="1"/>
</dbReference>
<dbReference type="PANTHER" id="PTHR33336">
    <property type="entry name" value="QUINOL MONOOXYGENASE YGIN-RELATED"/>
    <property type="match status" value="1"/>
</dbReference>
<protein>
    <submittedName>
        <fullName evidence="2">Quinol monooxygenase YgiN</fullName>
    </submittedName>
</protein>
<dbReference type="InterPro" id="IPR007138">
    <property type="entry name" value="ABM_dom"/>
</dbReference>
<feature type="domain" description="ABM" evidence="1">
    <location>
        <begin position="2"/>
        <end position="91"/>
    </location>
</feature>
<gene>
    <name evidence="2" type="ORF">EV188_104494</name>
</gene>
<evidence type="ECO:0000313" key="2">
    <source>
        <dbReference type="EMBL" id="TDQ58747.1"/>
    </source>
</evidence>
<accession>A0A4R6VA18</accession>
<dbReference type="Proteomes" id="UP000295705">
    <property type="component" value="Unassembled WGS sequence"/>
</dbReference>
<dbReference type="EMBL" id="SNYO01000004">
    <property type="protein sequence ID" value="TDQ58747.1"/>
    <property type="molecule type" value="Genomic_DNA"/>
</dbReference>
<dbReference type="InterPro" id="IPR050744">
    <property type="entry name" value="AI-2_Isomerase_LsrG"/>
</dbReference>
<name>A0A4R6VA18_9PSEU</name>
<dbReference type="GO" id="GO:0004497">
    <property type="term" value="F:monooxygenase activity"/>
    <property type="evidence" value="ECO:0007669"/>
    <property type="project" value="UniProtKB-KW"/>
</dbReference>
<dbReference type="AlphaFoldDB" id="A0A4R6VA18"/>
<keyword evidence="2" id="KW-0503">Monooxygenase</keyword>
<evidence type="ECO:0000259" key="1">
    <source>
        <dbReference type="PROSITE" id="PS51725"/>
    </source>
</evidence>
<organism evidence="2 3">
    <name type="scientific">Actinomycetospora succinea</name>
    <dbReference type="NCBI Taxonomy" id="663603"/>
    <lineage>
        <taxon>Bacteria</taxon>
        <taxon>Bacillati</taxon>
        <taxon>Actinomycetota</taxon>
        <taxon>Actinomycetes</taxon>
        <taxon>Pseudonocardiales</taxon>
        <taxon>Pseudonocardiaceae</taxon>
        <taxon>Actinomycetospora</taxon>
    </lineage>
</organism>
<dbReference type="OrthoDB" id="8452260at2"/>
<evidence type="ECO:0000313" key="3">
    <source>
        <dbReference type="Proteomes" id="UP000295705"/>
    </source>
</evidence>
<sequence length="107" mass="12226">MIVINIVIPIRPERTDDWLALADSYAKDVNAEEGCLYFKFSRSLTDENEYVCIEGFRDSDAGAVHVQQPYVKNFFERMPDLVSAQPQILYIDTPHDGFGPMGEIQPR</sequence>
<keyword evidence="3" id="KW-1185">Reference proteome</keyword>
<proteinExistence type="predicted"/>
<dbReference type="InterPro" id="IPR011008">
    <property type="entry name" value="Dimeric_a/b-barrel"/>
</dbReference>
<dbReference type="SUPFAM" id="SSF54909">
    <property type="entry name" value="Dimeric alpha+beta barrel"/>
    <property type="match status" value="1"/>
</dbReference>
<reference evidence="2 3" key="1">
    <citation type="submission" date="2019-03" db="EMBL/GenBank/DDBJ databases">
        <title>Genomic Encyclopedia of Type Strains, Phase IV (KMG-IV): sequencing the most valuable type-strain genomes for metagenomic binning, comparative biology and taxonomic classification.</title>
        <authorList>
            <person name="Goeker M."/>
        </authorList>
    </citation>
    <scope>NUCLEOTIDE SEQUENCE [LARGE SCALE GENOMIC DNA]</scope>
    <source>
        <strain evidence="2 3">DSM 45775</strain>
    </source>
</reference>